<sequence length="41" mass="4333">MGDKSGSQLGESGVETRKVIKGTIVQTVAEVIVILPRIHVS</sequence>
<dbReference type="AlphaFoldDB" id="A0A916JH96"/>
<reference evidence="1" key="1">
    <citation type="submission" date="2021-04" db="EMBL/GenBank/DDBJ databases">
        <authorList>
            <person name="Rodrigo-Torres L."/>
            <person name="Arahal R. D."/>
            <person name="Lucena T."/>
        </authorList>
    </citation>
    <scope>NUCLEOTIDE SEQUENCE</scope>
    <source>
        <strain evidence="1">CECT 9275</strain>
    </source>
</reference>
<evidence type="ECO:0000313" key="1">
    <source>
        <dbReference type="EMBL" id="CAG5016855.1"/>
    </source>
</evidence>
<gene>
    <name evidence="1" type="ORF">DYBT9275_05651</name>
</gene>
<organism evidence="1 2">
    <name type="scientific">Dyadobacter helix</name>
    <dbReference type="NCBI Taxonomy" id="2822344"/>
    <lineage>
        <taxon>Bacteria</taxon>
        <taxon>Pseudomonadati</taxon>
        <taxon>Bacteroidota</taxon>
        <taxon>Cytophagia</taxon>
        <taxon>Cytophagales</taxon>
        <taxon>Spirosomataceae</taxon>
        <taxon>Dyadobacter</taxon>
    </lineage>
</organism>
<proteinExistence type="predicted"/>
<dbReference type="Proteomes" id="UP000680038">
    <property type="component" value="Unassembled WGS sequence"/>
</dbReference>
<keyword evidence="2" id="KW-1185">Reference proteome</keyword>
<evidence type="ECO:0000313" key="2">
    <source>
        <dbReference type="Proteomes" id="UP000680038"/>
    </source>
</evidence>
<comment type="caution">
    <text evidence="1">The sequence shown here is derived from an EMBL/GenBank/DDBJ whole genome shotgun (WGS) entry which is preliminary data.</text>
</comment>
<name>A0A916JH96_9BACT</name>
<accession>A0A916JH96</accession>
<dbReference type="EMBL" id="CAJRAF010000004">
    <property type="protein sequence ID" value="CAG5016855.1"/>
    <property type="molecule type" value="Genomic_DNA"/>
</dbReference>
<protein>
    <submittedName>
        <fullName evidence="1">Uncharacterized protein</fullName>
    </submittedName>
</protein>